<keyword evidence="5" id="KW-0812">Transmembrane</keyword>
<dbReference type="Gene3D" id="1.20.5.260">
    <property type="entry name" value="Cytochrome b-c1 complex subunit 9"/>
    <property type="match status" value="1"/>
</dbReference>
<keyword evidence="8" id="KW-1133">Transmembrane helix</keyword>
<comment type="similarity">
    <text evidence="2">Belongs to the UQCR10/QCR9 family.</text>
</comment>
<evidence type="ECO:0000256" key="7">
    <source>
        <dbReference type="ARBA" id="ARBA00022982"/>
    </source>
</evidence>
<evidence type="ECO:0000256" key="1">
    <source>
        <dbReference type="ARBA" id="ARBA00004434"/>
    </source>
</evidence>
<proteinExistence type="inferred from homology"/>
<keyword evidence="7" id="KW-0249">Electron transport</keyword>
<keyword evidence="9" id="KW-0496">Mitochondrion</keyword>
<evidence type="ECO:0000256" key="6">
    <source>
        <dbReference type="ARBA" id="ARBA00022792"/>
    </source>
</evidence>
<evidence type="ECO:0000256" key="9">
    <source>
        <dbReference type="ARBA" id="ARBA00023128"/>
    </source>
</evidence>
<dbReference type="Proteomes" id="UP000648187">
    <property type="component" value="Unassembled WGS sequence"/>
</dbReference>
<keyword evidence="6" id="KW-0999">Mitochondrion inner membrane</keyword>
<feature type="region of interest" description="Disordered" evidence="11">
    <location>
        <begin position="83"/>
        <end position="102"/>
    </location>
</feature>
<comment type="subcellular location">
    <subcellularLocation>
        <location evidence="1">Mitochondrion inner membrane</location>
        <topology evidence="1">Single-pass membrane protein</topology>
    </subcellularLocation>
</comment>
<evidence type="ECO:0000256" key="2">
    <source>
        <dbReference type="ARBA" id="ARBA00007856"/>
    </source>
</evidence>
<dbReference type="Pfam" id="PF05365">
    <property type="entry name" value="UCR_UQCRX_QCR9"/>
    <property type="match status" value="1"/>
</dbReference>
<evidence type="ECO:0000256" key="5">
    <source>
        <dbReference type="ARBA" id="ARBA00022692"/>
    </source>
</evidence>
<evidence type="ECO:0000256" key="10">
    <source>
        <dbReference type="ARBA" id="ARBA00023136"/>
    </source>
</evidence>
<evidence type="ECO:0000256" key="8">
    <source>
        <dbReference type="ARBA" id="ARBA00022989"/>
    </source>
</evidence>
<dbReference type="GO" id="GO:0045275">
    <property type="term" value="C:respiratory chain complex III"/>
    <property type="evidence" value="ECO:0007669"/>
    <property type="project" value="InterPro"/>
</dbReference>
<reference evidence="12" key="1">
    <citation type="submission" date="2020-08" db="EMBL/GenBank/DDBJ databases">
        <title>Spodoptera exigua strain:BAW_Kor-Di-RS1 Genome sequencing and assembly.</title>
        <authorList>
            <person name="Kim J."/>
            <person name="Nam H.Y."/>
            <person name="Kwon M."/>
            <person name="Choi J.H."/>
            <person name="Cho S.R."/>
            <person name="Kim G.-H."/>
        </authorList>
    </citation>
    <scope>NUCLEOTIDE SEQUENCE</scope>
    <source>
        <strain evidence="12">BAW_Kor-Di-RS1</strain>
        <tissue evidence="12">Whole-body</tissue>
    </source>
</reference>
<evidence type="ECO:0000256" key="4">
    <source>
        <dbReference type="ARBA" id="ARBA00022660"/>
    </source>
</evidence>
<sequence length="206" mass="23678">MDASICTFFFERAVDAISLEIFERCNRNKLWKDVKDRFKKKEIKIEKKPTSDLAPLLGNSVLLLLIRKKRAAVPCLRQDNSKPLVTQTQEKEPADNVQNSSSPAVKSRVVKLNLISEERFQIETSRRHGGLQQQNASSLRKELRPFLITRLKLHRVHFSGEYVDDHGQQDANRAANCDATTSHQPIHSRVFHILFTFEEAGPLKYL</sequence>
<gene>
    <name evidence="12" type="ORF">HW555_007754</name>
</gene>
<organism evidence="12 13">
    <name type="scientific">Spodoptera exigua</name>
    <name type="common">Beet armyworm</name>
    <name type="synonym">Noctua fulgens</name>
    <dbReference type="NCBI Taxonomy" id="7107"/>
    <lineage>
        <taxon>Eukaryota</taxon>
        <taxon>Metazoa</taxon>
        <taxon>Ecdysozoa</taxon>
        <taxon>Arthropoda</taxon>
        <taxon>Hexapoda</taxon>
        <taxon>Insecta</taxon>
        <taxon>Pterygota</taxon>
        <taxon>Neoptera</taxon>
        <taxon>Endopterygota</taxon>
        <taxon>Lepidoptera</taxon>
        <taxon>Glossata</taxon>
        <taxon>Ditrysia</taxon>
        <taxon>Noctuoidea</taxon>
        <taxon>Noctuidae</taxon>
        <taxon>Amphipyrinae</taxon>
        <taxon>Spodoptera</taxon>
    </lineage>
</organism>
<evidence type="ECO:0000313" key="13">
    <source>
        <dbReference type="Proteomes" id="UP000648187"/>
    </source>
</evidence>
<dbReference type="InterPro" id="IPR008027">
    <property type="entry name" value="QCR9"/>
</dbReference>
<keyword evidence="3" id="KW-0813">Transport</keyword>
<dbReference type="AlphaFoldDB" id="A0A835GE75"/>
<name>A0A835GE75_SPOEX</name>
<evidence type="ECO:0000256" key="11">
    <source>
        <dbReference type="SAM" id="MobiDB-lite"/>
    </source>
</evidence>
<dbReference type="GO" id="GO:0006122">
    <property type="term" value="P:mitochondrial electron transport, ubiquinol to cytochrome c"/>
    <property type="evidence" value="ECO:0007669"/>
    <property type="project" value="InterPro"/>
</dbReference>
<keyword evidence="13" id="KW-1185">Reference proteome</keyword>
<dbReference type="GO" id="GO:0005743">
    <property type="term" value="C:mitochondrial inner membrane"/>
    <property type="evidence" value="ECO:0007669"/>
    <property type="project" value="UniProtKB-SubCell"/>
</dbReference>
<keyword evidence="10" id="KW-0472">Membrane</keyword>
<dbReference type="SUPFAM" id="SSF81514">
    <property type="entry name" value="Subunit X (non-heme 7 kDa protein) of cytochrome bc1 complex (Ubiquinol-cytochrome c reductase)"/>
    <property type="match status" value="1"/>
</dbReference>
<accession>A0A835GE75</accession>
<comment type="caution">
    <text evidence="12">The sequence shown here is derived from an EMBL/GenBank/DDBJ whole genome shotgun (WGS) entry which is preliminary data.</text>
</comment>
<dbReference type="InterPro" id="IPR036656">
    <property type="entry name" value="QCR9_sf"/>
</dbReference>
<evidence type="ECO:0000313" key="12">
    <source>
        <dbReference type="EMBL" id="KAF9414276.1"/>
    </source>
</evidence>
<evidence type="ECO:0000256" key="3">
    <source>
        <dbReference type="ARBA" id="ARBA00022448"/>
    </source>
</evidence>
<keyword evidence="4" id="KW-0679">Respiratory chain</keyword>
<protein>
    <submittedName>
        <fullName evidence="12">Uncharacterized protein</fullName>
    </submittedName>
</protein>
<dbReference type="EMBL" id="JACKWZ010000137">
    <property type="protein sequence ID" value="KAF9414276.1"/>
    <property type="molecule type" value="Genomic_DNA"/>
</dbReference>